<dbReference type="Proteomes" id="UP000095594">
    <property type="component" value="Unassembled WGS sequence"/>
</dbReference>
<dbReference type="EMBL" id="CYZX01000001">
    <property type="protein sequence ID" value="CUN54639.1"/>
    <property type="molecule type" value="Genomic_DNA"/>
</dbReference>
<proteinExistence type="predicted"/>
<reference evidence="1 2" key="1">
    <citation type="submission" date="2015-09" db="EMBL/GenBank/DDBJ databases">
        <authorList>
            <consortium name="Pathogen Informatics"/>
        </authorList>
    </citation>
    <scope>NUCLEOTIDE SEQUENCE [LARGE SCALE GENOMIC DNA]</scope>
    <source>
        <strain evidence="1 2">2789STDY5834856</strain>
    </source>
</reference>
<evidence type="ECO:0000313" key="1">
    <source>
        <dbReference type="EMBL" id="CUN54639.1"/>
    </source>
</evidence>
<gene>
    <name evidence="1" type="ORF">ERS852471_00111</name>
</gene>
<dbReference type="AlphaFoldDB" id="A0A173XSJ2"/>
<organism evidence="1 2">
    <name type="scientific">Clostridium disporicum</name>
    <dbReference type="NCBI Taxonomy" id="84024"/>
    <lineage>
        <taxon>Bacteria</taxon>
        <taxon>Bacillati</taxon>
        <taxon>Bacillota</taxon>
        <taxon>Clostridia</taxon>
        <taxon>Eubacteriales</taxon>
        <taxon>Clostridiaceae</taxon>
        <taxon>Clostridium</taxon>
    </lineage>
</organism>
<accession>A0A173XSJ2</accession>
<name>A0A173XSJ2_9CLOT</name>
<dbReference type="RefSeq" id="WP_278336503.1">
    <property type="nucleotide sequence ID" value="NZ_CABIXQ010000001.1"/>
</dbReference>
<sequence>MCKEESKNVIQMDEIIEVEKVDVKEDNKDDKIREYEDLLGY</sequence>
<protein>
    <submittedName>
        <fullName evidence="1">Uncharacterized protein</fullName>
    </submittedName>
</protein>
<evidence type="ECO:0000313" key="2">
    <source>
        <dbReference type="Proteomes" id="UP000095594"/>
    </source>
</evidence>